<feature type="transmembrane region" description="Helical" evidence="2">
    <location>
        <begin position="265"/>
        <end position="282"/>
    </location>
</feature>
<evidence type="ECO:0000313" key="4">
    <source>
        <dbReference type="Proteomes" id="UP001432014"/>
    </source>
</evidence>
<organism evidence="3 4">
    <name type="scientific">Kitasatospora herbaricolor</name>
    <dbReference type="NCBI Taxonomy" id="68217"/>
    <lineage>
        <taxon>Bacteria</taxon>
        <taxon>Bacillati</taxon>
        <taxon>Actinomycetota</taxon>
        <taxon>Actinomycetes</taxon>
        <taxon>Kitasatosporales</taxon>
        <taxon>Streptomycetaceae</taxon>
        <taxon>Kitasatospora</taxon>
    </lineage>
</organism>
<feature type="transmembrane region" description="Helical" evidence="2">
    <location>
        <begin position="399"/>
        <end position="419"/>
    </location>
</feature>
<name>A0ABZ1WC15_9ACTN</name>
<dbReference type="RefSeq" id="WP_329495542.1">
    <property type="nucleotide sequence ID" value="NZ_CP108460.1"/>
</dbReference>
<feature type="compositionally biased region" description="Basic and acidic residues" evidence="1">
    <location>
        <begin position="581"/>
        <end position="605"/>
    </location>
</feature>
<keyword evidence="2" id="KW-0812">Transmembrane</keyword>
<evidence type="ECO:0000256" key="2">
    <source>
        <dbReference type="SAM" id="Phobius"/>
    </source>
</evidence>
<evidence type="ECO:0000313" key="3">
    <source>
        <dbReference type="EMBL" id="WUS58332.1"/>
    </source>
</evidence>
<feature type="transmembrane region" description="Helical" evidence="2">
    <location>
        <begin position="288"/>
        <end position="318"/>
    </location>
</feature>
<keyword evidence="2" id="KW-0472">Membrane</keyword>
<feature type="transmembrane region" description="Helical" evidence="2">
    <location>
        <begin position="431"/>
        <end position="451"/>
    </location>
</feature>
<keyword evidence="4" id="KW-1185">Reference proteome</keyword>
<feature type="transmembrane region" description="Helical" evidence="2">
    <location>
        <begin position="371"/>
        <end position="387"/>
    </location>
</feature>
<reference evidence="3 4" key="1">
    <citation type="submission" date="2022-10" db="EMBL/GenBank/DDBJ databases">
        <title>The complete genomes of actinobacterial strains from the NBC collection.</title>
        <authorList>
            <person name="Joergensen T.S."/>
            <person name="Alvarez Arevalo M."/>
            <person name="Sterndorff E.B."/>
            <person name="Faurdal D."/>
            <person name="Vuksanovic O."/>
            <person name="Mourched A.-S."/>
            <person name="Charusanti P."/>
            <person name="Shaw S."/>
            <person name="Blin K."/>
            <person name="Weber T."/>
        </authorList>
    </citation>
    <scope>NUCLEOTIDE SEQUENCE [LARGE SCALE GENOMIC DNA]</scope>
    <source>
        <strain evidence="3 4">NBC_01247</strain>
    </source>
</reference>
<proteinExistence type="predicted"/>
<feature type="transmembrane region" description="Helical" evidence="2">
    <location>
        <begin position="234"/>
        <end position="256"/>
    </location>
</feature>
<feature type="transmembrane region" description="Helical" evidence="2">
    <location>
        <begin position="330"/>
        <end position="351"/>
    </location>
</feature>
<keyword evidence="2" id="KW-1133">Transmembrane helix</keyword>
<gene>
    <name evidence="3" type="ORF">OG469_24150</name>
</gene>
<feature type="region of interest" description="Disordered" evidence="1">
    <location>
        <begin position="580"/>
        <end position="607"/>
    </location>
</feature>
<feature type="transmembrane region" description="Helical" evidence="2">
    <location>
        <begin position="204"/>
        <end position="222"/>
    </location>
</feature>
<accession>A0ABZ1WC15</accession>
<dbReference type="Proteomes" id="UP001432014">
    <property type="component" value="Chromosome"/>
</dbReference>
<dbReference type="EMBL" id="CP108482">
    <property type="protein sequence ID" value="WUS58332.1"/>
    <property type="molecule type" value="Genomic_DNA"/>
</dbReference>
<feature type="transmembrane region" description="Helical" evidence="2">
    <location>
        <begin position="42"/>
        <end position="63"/>
    </location>
</feature>
<feature type="transmembrane region" description="Helical" evidence="2">
    <location>
        <begin position="69"/>
        <end position="88"/>
    </location>
</feature>
<protein>
    <recommendedName>
        <fullName evidence="5">Dolichyl-phosphate-mannose-protein mannosyltransferase</fullName>
    </recommendedName>
</protein>
<sequence length="657" mass="69941">MAASWVLPVVLNAVSLDVVLIPVLVLAVASLLRVGGGLLDRLVVASFVVCGSVMAFGLLFSVWPWGLSPVPMMGFLLTVVSLVGWLTGRRPHIPLKLRGSDVLVLGTAAVVWKYVHHPLVGKSAADRIAYFATAEDRMGHFSYFDGIHHVGGYNFLHQEAARTYMMTPAEAVYPQGTHFLLAWIDVLVKSSTDGGAALGMMNRYLLYVMAAYALFCAALVWAARWVGGPRLRGWRTAAVCATVLSVMLSGSMAFLVEKGFDSETVGLLFLTVALALLLRPAMGRAEFALVGVAALVAVTFVYNLYGVLVGIALASVLVIHRRRFAARRGLLLGALAAGALVAGLPTVFSVLTKLDVAKTSNLAGPMVIPDRPVLIGCTLLVLVAAALPVNRRTATGRTVLALVLGAGLVLTVFGFWQMHTIGYLSYYFEKLAAGVLVIALISLGMVGLMLLPGERTKGPLLRRRAERLGLSAVATAAALSMFAGVQWGVPSGWSKPSAWYDSPMVKWAKGENGSDMGPAANLLTKRDLKGVTTPVIALYSNDSYHNLKSTFIAQLLTHQGGNMVGLYEIFYVKIGGPAVPPKDKEKPADKDKTEAEKAADREKEYQSSLGHLKTAIASCPAPPTILVGDAKVAERLRHDLGSAGVQATVVDAPFPSS</sequence>
<evidence type="ECO:0008006" key="5">
    <source>
        <dbReference type="Google" id="ProtNLM"/>
    </source>
</evidence>
<evidence type="ECO:0000256" key="1">
    <source>
        <dbReference type="SAM" id="MobiDB-lite"/>
    </source>
</evidence>
<feature type="transmembrane region" description="Helical" evidence="2">
    <location>
        <begin position="6"/>
        <end position="30"/>
    </location>
</feature>
<feature type="transmembrane region" description="Helical" evidence="2">
    <location>
        <begin position="472"/>
        <end position="489"/>
    </location>
</feature>